<keyword evidence="2" id="KW-1185">Reference proteome</keyword>
<sequence length="223" mass="25158">MEDCSSPQNPRFDSSPKTPFSPWFEPEQLFHTKSLSCDENPSEENFPEKVKEKSLEADSCKGFNDKEDFTSKAKKEAGKEKKYIGVRNRPWGKYAAEIRDSTRQGGRVWLGTFTTAEEAALAYDQAAFMMRGQLARLNFPTERVRESLRQNGGESSSSSPAAALKERNKMRMKLLTSRRRKNNEKEGIVVKPGANMSVFEFEDLGADLLDELLSSSERASHST</sequence>
<comment type="caution">
    <text evidence="1">The sequence shown here is derived from an EMBL/GenBank/DDBJ whole genome shotgun (WGS) entry which is preliminary data.</text>
</comment>
<dbReference type="EMBL" id="CM045758">
    <property type="protein sequence ID" value="KAI8031685.1"/>
    <property type="molecule type" value="Genomic_DNA"/>
</dbReference>
<organism evidence="1 2">
    <name type="scientific">Camellia lanceoleosa</name>
    <dbReference type="NCBI Taxonomy" id="1840588"/>
    <lineage>
        <taxon>Eukaryota</taxon>
        <taxon>Viridiplantae</taxon>
        <taxon>Streptophyta</taxon>
        <taxon>Embryophyta</taxon>
        <taxon>Tracheophyta</taxon>
        <taxon>Spermatophyta</taxon>
        <taxon>Magnoliopsida</taxon>
        <taxon>eudicotyledons</taxon>
        <taxon>Gunneridae</taxon>
        <taxon>Pentapetalae</taxon>
        <taxon>asterids</taxon>
        <taxon>Ericales</taxon>
        <taxon>Theaceae</taxon>
        <taxon>Camellia</taxon>
    </lineage>
</organism>
<proteinExistence type="predicted"/>
<name>A0ACC0J1M0_9ERIC</name>
<evidence type="ECO:0000313" key="2">
    <source>
        <dbReference type="Proteomes" id="UP001060215"/>
    </source>
</evidence>
<protein>
    <submittedName>
        <fullName evidence="1">Ethylene-response factor C3</fullName>
    </submittedName>
</protein>
<gene>
    <name evidence="1" type="ORF">LOK49_LG01G02088</name>
</gene>
<evidence type="ECO:0000313" key="1">
    <source>
        <dbReference type="EMBL" id="KAI8031685.1"/>
    </source>
</evidence>
<accession>A0ACC0J1M0</accession>
<reference evidence="1 2" key="1">
    <citation type="journal article" date="2022" name="Plant J.">
        <title>Chromosome-level genome of Camellia lanceoleosa provides a valuable resource for understanding genome evolution and self-incompatibility.</title>
        <authorList>
            <person name="Gong W."/>
            <person name="Xiao S."/>
            <person name="Wang L."/>
            <person name="Liao Z."/>
            <person name="Chang Y."/>
            <person name="Mo W."/>
            <person name="Hu G."/>
            <person name="Li W."/>
            <person name="Zhao G."/>
            <person name="Zhu H."/>
            <person name="Hu X."/>
            <person name="Ji K."/>
            <person name="Xiang X."/>
            <person name="Song Q."/>
            <person name="Yuan D."/>
            <person name="Jin S."/>
            <person name="Zhang L."/>
        </authorList>
    </citation>
    <scope>NUCLEOTIDE SEQUENCE [LARGE SCALE GENOMIC DNA]</scope>
    <source>
        <strain evidence="1">SQ_2022a</strain>
    </source>
</reference>
<dbReference type="Proteomes" id="UP001060215">
    <property type="component" value="Chromosome 1"/>
</dbReference>